<evidence type="ECO:0000313" key="1">
    <source>
        <dbReference type="EMBL" id="QOD38689.1"/>
    </source>
</evidence>
<dbReference type="RefSeq" id="WP_191111445.1">
    <property type="nucleotide sequence ID" value="NZ_CP061738.1"/>
</dbReference>
<protein>
    <submittedName>
        <fullName evidence="1">Uncharacterized protein</fullName>
    </submittedName>
</protein>
<dbReference type="AlphaFoldDB" id="A0A7M3U2Q4"/>
<proteinExistence type="predicted"/>
<dbReference type="EMBL" id="CP061738">
    <property type="protein sequence ID" value="QOD38689.1"/>
    <property type="molecule type" value="Genomic_DNA"/>
</dbReference>
<name>A0A7M3U2Q4_9RICK</name>
<keyword evidence="2" id="KW-1185">Reference proteome</keyword>
<reference evidence="1 2" key="1">
    <citation type="submission" date="2020-09" db="EMBL/GenBank/DDBJ databases">
        <title>An Earliest Endosymbiont, Wolbachia massiliensis sp. nov., Strain PL13 From the Bed Bug (Cimex hemipterius), Type strain of a New supergroup T.</title>
        <authorList>
            <person name="Laidoudi Y."/>
            <person name="Levasseur A."/>
            <person name="Medkour H."/>
            <person name="Maaloum M."/>
            <person name="BenKhedher M."/>
            <person name="Sambou M."/>
            <person name="Bassene H."/>
            <person name="Davoust B."/>
            <person name="Fenollar F."/>
            <person name="Raoult D."/>
            <person name="Mediannikov O."/>
        </authorList>
    </citation>
    <scope>NUCLEOTIDE SEQUENCE [LARGE SCALE GENOMIC DNA]</scope>
    <source>
        <strain evidence="1 2">PL13</strain>
    </source>
</reference>
<gene>
    <name evidence="1" type="ORF">ID128_02370</name>
</gene>
<dbReference type="KEGG" id="wms:ID128_02370"/>
<organism evidence="1 2">
    <name type="scientific">Candidatus Wolbachia massiliensis</name>
    <dbReference type="NCBI Taxonomy" id="1845000"/>
    <lineage>
        <taxon>Bacteria</taxon>
        <taxon>Pseudomonadati</taxon>
        <taxon>Pseudomonadota</taxon>
        <taxon>Alphaproteobacteria</taxon>
        <taxon>Rickettsiales</taxon>
        <taxon>Anaplasmataceae</taxon>
        <taxon>Wolbachieae</taxon>
        <taxon>Wolbachia</taxon>
    </lineage>
</organism>
<evidence type="ECO:0000313" key="2">
    <source>
        <dbReference type="Proteomes" id="UP000516514"/>
    </source>
</evidence>
<sequence length="754" mass="84454">MHGLVRSLINGNCGEFTEKFEYFLDSCPSFLHSVGKDHFFPAFFFGMFATAHDSGVANNDERIFFRFDNDPGSPGRGNLKVAILTTDGNNRRVVRCYTIADRENSYGSRFSQQEREQLEGILRDEELEWQEYKTFIWADNQGEDEEEEAVRCRIFQAGQGPFTGNHASYLTRRHSFQEITRTPGLQNNYLPDLMNQLESDDADDVHDTTEEVFQHIIGVYDRYSQALDFYGRESDYHGFVSGVLMHFRYRNVANIYLELFVGGGYADITSIVRGTQRLINSVPCVTELKAGRRADRNAGRALEQAGNYVNGCPVSSISIPTLSPRAVCAGVNFDFGNPGRLQLGVRAFLAKGSSLMERLFEPVEDEEIGENVRDYLLHPAFGVPAVPGIRNRGGVNARDRRIFLYTSGFAFASIAFAKGTVPIEGNRAIVDKHLFHYDGNAKMLDEQRYNTQVNIGDRALTMVLHVSRGRDQKEEVIVFHVRHVLANQLFPDNGLDLSRWPNAMVHEVVCNLTINRRTRGVNDNLGLTVNVETFDSPADYLLDRGNQPFQGELLRIGGVSNVHRAANVMMNTGWENEDPDSHERFYQAISNVLNPPQPNNAGLQSLAWVVNRDNAREAGFHAALHGLFYTCDNPARVVSEFQVGGGGKLDLVLSRAIGRMGGTHPIGTELKFAATEADVQNREEEADEQVEGYLQSRGFDRITDGDKMVFSYAVFNDQAPAPAQNVPNTLIAVSNVLRIKDNLGIDTVDDFPYR</sequence>
<accession>A0A7M3U2Q4</accession>
<dbReference type="Proteomes" id="UP000516514">
    <property type="component" value="Chromosome"/>
</dbReference>